<feature type="active site" description="Proton donor" evidence="9">
    <location>
        <position position="145"/>
    </location>
</feature>
<evidence type="ECO:0000256" key="2">
    <source>
        <dbReference type="ARBA" id="ARBA00005940"/>
    </source>
</evidence>
<evidence type="ECO:0000259" key="12">
    <source>
        <dbReference type="Pfam" id="PF08532"/>
    </source>
</evidence>
<dbReference type="GO" id="GO:0004565">
    <property type="term" value="F:beta-galactosidase activity"/>
    <property type="evidence" value="ECO:0007669"/>
    <property type="project" value="UniProtKB-EC"/>
</dbReference>
<name>A0A1D8ATM5_9BACT</name>
<accession>A0A1D8ATM5</accession>
<dbReference type="OrthoDB" id="9800974at2"/>
<keyword evidence="7 8" id="KW-0326">Glycosidase</keyword>
<dbReference type="Gene3D" id="3.20.20.80">
    <property type="entry name" value="Glycosidases"/>
    <property type="match status" value="1"/>
</dbReference>
<dbReference type="KEGG" id="obg:Verru16b_01315"/>
<keyword evidence="6" id="KW-0862">Zinc</keyword>
<dbReference type="STRING" id="1838286.Verru16b_01315"/>
<dbReference type="Pfam" id="PF08532">
    <property type="entry name" value="Glyco_hydro_42M"/>
    <property type="match status" value="1"/>
</dbReference>
<evidence type="ECO:0000256" key="4">
    <source>
        <dbReference type="ARBA" id="ARBA00022723"/>
    </source>
</evidence>
<evidence type="ECO:0000256" key="9">
    <source>
        <dbReference type="PIRSR" id="PIRSR001084-1"/>
    </source>
</evidence>
<evidence type="ECO:0000313" key="15">
    <source>
        <dbReference type="Proteomes" id="UP000095228"/>
    </source>
</evidence>
<dbReference type="AlphaFoldDB" id="A0A1D8ATM5"/>
<keyword evidence="4" id="KW-0479">Metal-binding</keyword>
<dbReference type="PANTHER" id="PTHR36447:SF2">
    <property type="entry name" value="BETA-GALACTOSIDASE YESZ"/>
    <property type="match status" value="1"/>
</dbReference>
<feature type="binding site" evidence="10">
    <location>
        <position position="144"/>
    </location>
    <ligand>
        <name>substrate</name>
    </ligand>
</feature>
<dbReference type="GO" id="GO:0006012">
    <property type="term" value="P:galactose metabolic process"/>
    <property type="evidence" value="ECO:0007669"/>
    <property type="project" value="InterPro"/>
</dbReference>
<dbReference type="InterPro" id="IPR029062">
    <property type="entry name" value="Class_I_gatase-like"/>
</dbReference>
<dbReference type="InterPro" id="IPR017853">
    <property type="entry name" value="GH"/>
</dbReference>
<dbReference type="GO" id="GO:0046872">
    <property type="term" value="F:metal ion binding"/>
    <property type="evidence" value="ECO:0007669"/>
    <property type="project" value="UniProtKB-KW"/>
</dbReference>
<evidence type="ECO:0000256" key="7">
    <source>
        <dbReference type="ARBA" id="ARBA00023295"/>
    </source>
</evidence>
<dbReference type="Pfam" id="PF08533">
    <property type="entry name" value="Glyco_hydro_42C"/>
    <property type="match status" value="1"/>
</dbReference>
<dbReference type="InterPro" id="IPR013529">
    <property type="entry name" value="Glyco_hydro_42_N"/>
</dbReference>
<reference evidence="14 15" key="1">
    <citation type="submission" date="2016-06" db="EMBL/GenBank/DDBJ databases">
        <title>Three novel species with peptidoglycan cell walls form the new genus Lacunisphaera gen. nov. in the family Opitutaceae of the verrucomicrobial subdivision 4.</title>
        <authorList>
            <person name="Rast P."/>
            <person name="Gloeckner I."/>
            <person name="Jogler M."/>
            <person name="Boedeker C."/>
            <person name="Jeske O."/>
            <person name="Wiegand S."/>
            <person name="Reinhardt R."/>
            <person name="Schumann P."/>
            <person name="Rohde M."/>
            <person name="Spring S."/>
            <person name="Gloeckner F.O."/>
            <person name="Jogler C."/>
        </authorList>
    </citation>
    <scope>NUCLEOTIDE SEQUENCE [LARGE SCALE GENOMIC DNA]</scope>
    <source>
        <strain evidence="14 15">IG16b</strain>
    </source>
</reference>
<sequence length="670" mass="74194">MNQLLHGTCYYPELWPEADIDRDIAEMKRLGLNMVRIGEFTWSKMEPDEGQVSVDFFVRVLDRLHAARIGVVYCTPTPTPPVWLTHGRPDRCFVDAEGRVMSHGARQHASYEHPEVRAACLRIVETLAQAVGRHPAILAWQIDNEFKCHVGEDFNPHAIAHWHRWLEARYGRIDRLNAAWGTEIWSERYQRFDQVPPPVRTPFLHNASLSTAYRMFCRESIAEFQDAQCAVIRRHSDKPITHNTVTFFSVNHERQFANLDFASFDDYPDRDHWAAIVFDNDLCRPAKPGRAHWFMETSVAHNGWFGNHEIAHPPGFLAVEAVASFGLGAQAINYWLWRQQRTGCELPHSAIMSTWFKPSIGYAEVAKVEAARRQIEPLMVASRPAIAEAAVTWSDLGRAMLQTEPLGGRPGYEVDFNQTVAAWHGLLLEAGIHRDVRFEGAALDGLKLLITPMMPYVSPAFLAKVEKFVRAGGVWICAPTTGTRGAEHDVPTDAGLGLVDAFAGVETVFSFPITGTGSTGRAFGLTAPVAGWCSALRPASRDTKVIGTLQSEQAPGLAFLTERKLGQGAVVVLGALPDGKAGAKLLAKLVAHYAKQAGITLRFETTPGTIICPRVTKDGKKLWVVVNLDGKGGRVRVPKGATDALTGKKLPAGPLKVPRYRWRVVGIGYL</sequence>
<gene>
    <name evidence="14" type="primary">yesZ</name>
    <name evidence="14" type="ORF">Verru16b_01315</name>
</gene>
<dbReference type="InterPro" id="IPR013739">
    <property type="entry name" value="Beta_galactosidase_C"/>
</dbReference>
<feature type="binding site" evidence="10">
    <location>
        <position position="304"/>
    </location>
    <ligand>
        <name>substrate</name>
    </ligand>
</feature>
<feature type="domain" description="Beta-galactosidase trimerisation" evidence="12">
    <location>
        <begin position="412"/>
        <end position="599"/>
    </location>
</feature>
<evidence type="ECO:0000313" key="14">
    <source>
        <dbReference type="EMBL" id="AOS44254.1"/>
    </source>
</evidence>
<evidence type="ECO:0000259" key="11">
    <source>
        <dbReference type="Pfam" id="PF02449"/>
    </source>
</evidence>
<keyword evidence="15" id="KW-1185">Reference proteome</keyword>
<dbReference type="EC" id="3.2.1.23" evidence="3 8"/>
<evidence type="ECO:0000256" key="1">
    <source>
        <dbReference type="ARBA" id="ARBA00001412"/>
    </source>
</evidence>
<evidence type="ECO:0000259" key="13">
    <source>
        <dbReference type="Pfam" id="PF08533"/>
    </source>
</evidence>
<protein>
    <recommendedName>
        <fullName evidence="3 8">Beta-galactosidase</fullName>
        <shortName evidence="8">Beta-gal</shortName>
        <ecNumber evidence="3 8">3.2.1.23</ecNumber>
    </recommendedName>
</protein>
<evidence type="ECO:0000256" key="3">
    <source>
        <dbReference type="ARBA" id="ARBA00012756"/>
    </source>
</evidence>
<dbReference type="Gene3D" id="3.40.50.880">
    <property type="match status" value="1"/>
</dbReference>
<feature type="domain" description="Glycoside hydrolase family 42 N-terminal" evidence="11">
    <location>
        <begin position="9"/>
        <end position="373"/>
    </location>
</feature>
<comment type="similarity">
    <text evidence="2 8">Belongs to the glycosyl hydrolase 42 family.</text>
</comment>
<dbReference type="Pfam" id="PF02449">
    <property type="entry name" value="Glyco_hydro_42"/>
    <property type="match status" value="1"/>
</dbReference>
<dbReference type="PIRSF" id="PIRSF001084">
    <property type="entry name" value="B-galactosidase"/>
    <property type="match status" value="1"/>
</dbReference>
<keyword evidence="5 8" id="KW-0378">Hydrolase</keyword>
<evidence type="ECO:0000256" key="5">
    <source>
        <dbReference type="ARBA" id="ARBA00022801"/>
    </source>
</evidence>
<feature type="active site" description="Nucleophile" evidence="9">
    <location>
        <position position="296"/>
    </location>
</feature>
<dbReference type="InterPro" id="IPR003476">
    <property type="entry name" value="Glyco_hydro_42"/>
</dbReference>
<dbReference type="Proteomes" id="UP000095228">
    <property type="component" value="Chromosome"/>
</dbReference>
<evidence type="ECO:0000256" key="8">
    <source>
        <dbReference type="PIRNR" id="PIRNR001084"/>
    </source>
</evidence>
<evidence type="ECO:0000256" key="10">
    <source>
        <dbReference type="PIRSR" id="PIRSR001084-2"/>
    </source>
</evidence>
<dbReference type="PANTHER" id="PTHR36447">
    <property type="entry name" value="BETA-GALACTOSIDASE GANA"/>
    <property type="match status" value="1"/>
</dbReference>
<dbReference type="SUPFAM" id="SSF51445">
    <property type="entry name" value="(Trans)glycosidases"/>
    <property type="match status" value="1"/>
</dbReference>
<comment type="catalytic activity">
    <reaction evidence="1 8">
        <text>Hydrolysis of terminal non-reducing beta-D-galactose residues in beta-D-galactosides.</text>
        <dbReference type="EC" id="3.2.1.23"/>
    </reaction>
</comment>
<evidence type="ECO:0000256" key="6">
    <source>
        <dbReference type="ARBA" id="ARBA00022833"/>
    </source>
</evidence>
<feature type="domain" description="Beta-galactosidase C-terminal" evidence="13">
    <location>
        <begin position="614"/>
        <end position="665"/>
    </location>
</feature>
<dbReference type="InterPro" id="IPR013738">
    <property type="entry name" value="Beta_galactosidase_Trimer"/>
</dbReference>
<dbReference type="EMBL" id="CP016094">
    <property type="protein sequence ID" value="AOS44254.1"/>
    <property type="molecule type" value="Genomic_DNA"/>
</dbReference>
<dbReference type="GO" id="GO:0009341">
    <property type="term" value="C:beta-galactosidase complex"/>
    <property type="evidence" value="ECO:0007669"/>
    <property type="project" value="InterPro"/>
</dbReference>
<proteinExistence type="inferred from homology"/>
<organism evidence="14 15">
    <name type="scientific">Lacunisphaera limnophila</name>
    <dbReference type="NCBI Taxonomy" id="1838286"/>
    <lineage>
        <taxon>Bacteria</taxon>
        <taxon>Pseudomonadati</taxon>
        <taxon>Verrucomicrobiota</taxon>
        <taxon>Opitutia</taxon>
        <taxon>Opitutales</taxon>
        <taxon>Opitutaceae</taxon>
        <taxon>Lacunisphaera</taxon>
    </lineage>
</organism>
<dbReference type="RefSeq" id="WP_069961521.1">
    <property type="nucleotide sequence ID" value="NZ_CP016094.1"/>
</dbReference>
<dbReference type="CDD" id="cd03143">
    <property type="entry name" value="A4_beta-galactosidase_middle_domain"/>
    <property type="match status" value="1"/>
</dbReference>
<feature type="binding site" evidence="10">
    <location>
        <position position="106"/>
    </location>
    <ligand>
        <name>substrate</name>
    </ligand>
</feature>
<dbReference type="SUPFAM" id="SSF52317">
    <property type="entry name" value="Class I glutamine amidotransferase-like"/>
    <property type="match status" value="1"/>
</dbReference>